<feature type="transmembrane region" description="Helical" evidence="9">
    <location>
        <begin position="85"/>
        <end position="104"/>
    </location>
</feature>
<feature type="transmembrane region" description="Helical" evidence="9">
    <location>
        <begin position="232"/>
        <end position="255"/>
    </location>
</feature>
<keyword evidence="7" id="KW-0046">Antibiotic resistance</keyword>
<comment type="subcellular location">
    <subcellularLocation>
        <location evidence="1">Cell membrane</location>
        <topology evidence="1">Multi-pass membrane protein</topology>
    </subcellularLocation>
</comment>
<evidence type="ECO:0000256" key="5">
    <source>
        <dbReference type="ARBA" id="ARBA00022989"/>
    </source>
</evidence>
<keyword evidence="5 9" id="KW-1133">Transmembrane helix</keyword>
<feature type="transmembrane region" description="Helical" evidence="9">
    <location>
        <begin position="206"/>
        <end position="226"/>
    </location>
</feature>
<keyword evidence="2" id="KW-0813">Transport</keyword>
<feature type="domain" description="Major facilitator superfamily (MFS) profile" evidence="10">
    <location>
        <begin position="19"/>
        <end position="472"/>
    </location>
</feature>
<dbReference type="PANTHER" id="PTHR42718">
    <property type="entry name" value="MAJOR FACILITATOR SUPERFAMILY MULTIDRUG TRANSPORTER MFSC"/>
    <property type="match status" value="1"/>
</dbReference>
<dbReference type="SUPFAM" id="SSF103473">
    <property type="entry name" value="MFS general substrate transporter"/>
    <property type="match status" value="1"/>
</dbReference>
<dbReference type="PROSITE" id="PS50850">
    <property type="entry name" value="MFS"/>
    <property type="match status" value="1"/>
</dbReference>
<evidence type="ECO:0000259" key="10">
    <source>
        <dbReference type="PROSITE" id="PS50850"/>
    </source>
</evidence>
<evidence type="ECO:0000256" key="4">
    <source>
        <dbReference type="ARBA" id="ARBA00022692"/>
    </source>
</evidence>
<keyword evidence="4 9" id="KW-0812">Transmembrane</keyword>
<evidence type="ECO:0000256" key="1">
    <source>
        <dbReference type="ARBA" id="ARBA00004651"/>
    </source>
</evidence>
<dbReference type="Proteomes" id="UP001523219">
    <property type="component" value="Unassembled WGS sequence"/>
</dbReference>
<accession>A0ABT0ZN51</accession>
<evidence type="ECO:0000313" key="12">
    <source>
        <dbReference type="Proteomes" id="UP001523219"/>
    </source>
</evidence>
<dbReference type="Gene3D" id="1.20.1250.20">
    <property type="entry name" value="MFS general substrate transporter like domains"/>
    <property type="match status" value="1"/>
</dbReference>
<keyword evidence="6 9" id="KW-0472">Membrane</keyword>
<feature type="transmembrane region" description="Helical" evidence="9">
    <location>
        <begin position="305"/>
        <end position="325"/>
    </location>
</feature>
<dbReference type="EMBL" id="JAMWMR010000068">
    <property type="protein sequence ID" value="MCN9244993.1"/>
    <property type="molecule type" value="Genomic_DNA"/>
</dbReference>
<dbReference type="PANTHER" id="PTHR42718:SF46">
    <property type="entry name" value="BLR6921 PROTEIN"/>
    <property type="match status" value="1"/>
</dbReference>
<reference evidence="11 12" key="1">
    <citation type="submission" date="2022-05" db="EMBL/GenBank/DDBJ databases">
        <title>Streptomyces sp. nov. RY43-2 isolated from soil of a peat swamp forest.</title>
        <authorList>
            <person name="Kanchanasin P."/>
            <person name="Tanasupawat S."/>
            <person name="Phongsopitanun W."/>
        </authorList>
    </citation>
    <scope>NUCLEOTIDE SEQUENCE [LARGE SCALE GENOMIC DNA]</scope>
    <source>
        <strain evidence="11 12">RY43-2</strain>
    </source>
</reference>
<feature type="compositionally biased region" description="Low complexity" evidence="8">
    <location>
        <begin position="488"/>
        <end position="502"/>
    </location>
</feature>
<evidence type="ECO:0000256" key="8">
    <source>
        <dbReference type="SAM" id="MobiDB-lite"/>
    </source>
</evidence>
<feature type="transmembrane region" description="Helical" evidence="9">
    <location>
        <begin position="337"/>
        <end position="359"/>
    </location>
</feature>
<feature type="transmembrane region" description="Helical" evidence="9">
    <location>
        <begin position="55"/>
        <end position="73"/>
    </location>
</feature>
<dbReference type="InterPro" id="IPR020846">
    <property type="entry name" value="MFS_dom"/>
</dbReference>
<dbReference type="InterPro" id="IPR036259">
    <property type="entry name" value="MFS_trans_sf"/>
</dbReference>
<feature type="transmembrane region" description="Helical" evidence="9">
    <location>
        <begin position="145"/>
        <end position="170"/>
    </location>
</feature>
<keyword evidence="12" id="KW-1185">Reference proteome</keyword>
<feature type="transmembrane region" description="Helical" evidence="9">
    <location>
        <begin position="402"/>
        <end position="425"/>
    </location>
</feature>
<evidence type="ECO:0000256" key="9">
    <source>
        <dbReference type="SAM" id="Phobius"/>
    </source>
</evidence>
<evidence type="ECO:0000256" key="6">
    <source>
        <dbReference type="ARBA" id="ARBA00023136"/>
    </source>
</evidence>
<name>A0ABT0ZN51_9ACTN</name>
<evidence type="ECO:0000256" key="3">
    <source>
        <dbReference type="ARBA" id="ARBA00022475"/>
    </source>
</evidence>
<dbReference type="CDD" id="cd17321">
    <property type="entry name" value="MFS_MMR_MDR_like"/>
    <property type="match status" value="1"/>
</dbReference>
<dbReference type="Gene3D" id="1.20.1720.10">
    <property type="entry name" value="Multidrug resistance protein D"/>
    <property type="match status" value="1"/>
</dbReference>
<dbReference type="RefSeq" id="WP_252429094.1">
    <property type="nucleotide sequence ID" value="NZ_JAMWMR010000068.1"/>
</dbReference>
<sequence>MPSSATSAVQAQRRRSGLLLALLAFAQLIISIDYNIVYVALPEIGDGLGFSAQSLQWVISAYAVAFGGFLLLGGRACDLWGPRRIFILGLSLYGVSSLLGGLATEPGLLIAARAVQGIGGAFLFPATLTLVSTKFAEGKERNRAFAVWGTAGGSGMILGSLLGGVLTQAFGWESVFFVNVPLAALAIVFALPLITRDQLPASRRSFDLAGALTATIGTTSVVFALVQGPESGWGSGLIIGAFVLGAALLAAFLVIEQRSSDPLMPLRLFRNRNLSTGAAVTFFYMATFGTLLYFLTVYFQGVHGYSALQTGLAFLVPMAAISIGAQTAGRLATKFGLRAIMVASLLIGLAGTVIVGLTLTTDGSYLSLVPGMLVLGLGQGAGYTLMFGAATTGIDPTEQGIASGWASTTQQVGGAVGLAVLVAVANSHLDGLTGHALATATNNGLRTAVFLAATGIALTALIALNLQKPTTTQTTTNTDDTDTGSQEPDTTNTTDQPQTINA</sequence>
<keyword evidence="3" id="KW-1003">Cell membrane</keyword>
<evidence type="ECO:0000313" key="11">
    <source>
        <dbReference type="EMBL" id="MCN9244993.1"/>
    </source>
</evidence>
<evidence type="ECO:0000256" key="2">
    <source>
        <dbReference type="ARBA" id="ARBA00022448"/>
    </source>
</evidence>
<feature type="region of interest" description="Disordered" evidence="8">
    <location>
        <begin position="471"/>
        <end position="502"/>
    </location>
</feature>
<proteinExistence type="predicted"/>
<evidence type="ECO:0000256" key="7">
    <source>
        <dbReference type="ARBA" id="ARBA00023251"/>
    </source>
</evidence>
<feature type="transmembrane region" description="Helical" evidence="9">
    <location>
        <begin position="176"/>
        <end position="194"/>
    </location>
</feature>
<dbReference type="Pfam" id="PF07690">
    <property type="entry name" value="MFS_1"/>
    <property type="match status" value="1"/>
</dbReference>
<feature type="transmembrane region" description="Helical" evidence="9">
    <location>
        <begin position="445"/>
        <end position="464"/>
    </location>
</feature>
<comment type="caution">
    <text evidence="11">The sequence shown here is derived from an EMBL/GenBank/DDBJ whole genome shotgun (WGS) entry which is preliminary data.</text>
</comment>
<organism evidence="11 12">
    <name type="scientific">Streptomyces macrolidinus</name>
    <dbReference type="NCBI Taxonomy" id="2952607"/>
    <lineage>
        <taxon>Bacteria</taxon>
        <taxon>Bacillati</taxon>
        <taxon>Actinomycetota</taxon>
        <taxon>Actinomycetes</taxon>
        <taxon>Kitasatosporales</taxon>
        <taxon>Streptomycetaceae</taxon>
        <taxon>Streptomyces</taxon>
    </lineage>
</organism>
<feature type="transmembrane region" description="Helical" evidence="9">
    <location>
        <begin position="365"/>
        <end position="390"/>
    </location>
</feature>
<dbReference type="InterPro" id="IPR011701">
    <property type="entry name" value="MFS"/>
</dbReference>
<feature type="transmembrane region" description="Helical" evidence="9">
    <location>
        <begin position="110"/>
        <end position="133"/>
    </location>
</feature>
<protein>
    <submittedName>
        <fullName evidence="11">MFS transporter</fullName>
    </submittedName>
</protein>
<gene>
    <name evidence="11" type="ORF">NGF19_30130</name>
</gene>
<feature type="transmembrane region" description="Helical" evidence="9">
    <location>
        <begin position="276"/>
        <end position="299"/>
    </location>
</feature>